<organism evidence="2 3">
    <name type="scientific">Fundicoccus culcitae</name>
    <dbReference type="NCBI Taxonomy" id="2969821"/>
    <lineage>
        <taxon>Bacteria</taxon>
        <taxon>Bacillati</taxon>
        <taxon>Bacillota</taxon>
        <taxon>Bacilli</taxon>
        <taxon>Lactobacillales</taxon>
        <taxon>Aerococcaceae</taxon>
        <taxon>Fundicoccus</taxon>
    </lineage>
</organism>
<feature type="transmembrane region" description="Helical" evidence="1">
    <location>
        <begin position="63"/>
        <end position="84"/>
    </location>
</feature>
<reference evidence="2 3" key="1">
    <citation type="submission" date="2022-08" db="EMBL/GenBank/DDBJ databases">
        <title>Aerococcaceae sp. nov isolated from spoiled eye mask.</title>
        <authorList>
            <person name="Zhou G."/>
            <person name="Xie X.-B."/>
            <person name="Shi Q.-S."/>
            <person name="Wang Y.-S."/>
            <person name="Wen X."/>
            <person name="Peng H."/>
            <person name="Yang X.-J."/>
            <person name="Tao H.-B."/>
            <person name="Huang X.-M."/>
        </authorList>
    </citation>
    <scope>NUCLEOTIDE SEQUENCE [LARGE SCALE GENOMIC DNA]</scope>
    <source>
        <strain evidence="3">DM20194951</strain>
    </source>
</reference>
<name>A0ABY5P2B1_9LACT</name>
<evidence type="ECO:0000256" key="1">
    <source>
        <dbReference type="SAM" id="Phobius"/>
    </source>
</evidence>
<sequence>MYTSDFDGGLLEYVAIIIGGAIISVLTLGIATPWVMCVIYRWKIDHTVIEGRRLRFHGTGSSLFGQYIKWILLIIITLGIYSFWVGIKLEQWKVRHTTFVN</sequence>
<gene>
    <name evidence="2" type="ORF">NRE15_07555</name>
</gene>
<feature type="transmembrane region" description="Helical" evidence="1">
    <location>
        <begin position="13"/>
        <end position="42"/>
    </location>
</feature>
<dbReference type="RefSeq" id="WP_313792278.1">
    <property type="nucleotide sequence ID" value="NZ_CP102453.1"/>
</dbReference>
<accession>A0ABY5P2B1</accession>
<proteinExistence type="predicted"/>
<keyword evidence="1" id="KW-1133">Transmembrane helix</keyword>
<dbReference type="Pfam" id="PF05987">
    <property type="entry name" value="DUF898"/>
    <property type="match status" value="1"/>
</dbReference>
<keyword evidence="3" id="KW-1185">Reference proteome</keyword>
<keyword evidence="1" id="KW-0472">Membrane</keyword>
<evidence type="ECO:0000313" key="2">
    <source>
        <dbReference type="EMBL" id="UUX32779.1"/>
    </source>
</evidence>
<dbReference type="Proteomes" id="UP001315967">
    <property type="component" value="Chromosome"/>
</dbReference>
<dbReference type="InterPro" id="IPR010295">
    <property type="entry name" value="DUF898"/>
</dbReference>
<dbReference type="EMBL" id="CP102453">
    <property type="protein sequence ID" value="UUX32779.1"/>
    <property type="molecule type" value="Genomic_DNA"/>
</dbReference>
<protein>
    <submittedName>
        <fullName evidence="2">YjgN family protein</fullName>
    </submittedName>
</protein>
<evidence type="ECO:0000313" key="3">
    <source>
        <dbReference type="Proteomes" id="UP001315967"/>
    </source>
</evidence>
<keyword evidence="1" id="KW-0812">Transmembrane</keyword>